<evidence type="ECO:0000313" key="2">
    <source>
        <dbReference type="EMBL" id="KAJ7638267.1"/>
    </source>
</evidence>
<accession>A0AAD7FUI6</accession>
<protein>
    <submittedName>
        <fullName evidence="2">Uncharacterized protein</fullName>
    </submittedName>
</protein>
<name>A0AAD7FUI6_9AGAR</name>
<reference evidence="2" key="1">
    <citation type="submission" date="2023-03" db="EMBL/GenBank/DDBJ databases">
        <title>Massive genome expansion in bonnet fungi (Mycena s.s.) driven by repeated elements and novel gene families across ecological guilds.</title>
        <authorList>
            <consortium name="Lawrence Berkeley National Laboratory"/>
            <person name="Harder C.B."/>
            <person name="Miyauchi S."/>
            <person name="Viragh M."/>
            <person name="Kuo A."/>
            <person name="Thoen E."/>
            <person name="Andreopoulos B."/>
            <person name="Lu D."/>
            <person name="Skrede I."/>
            <person name="Drula E."/>
            <person name="Henrissat B."/>
            <person name="Morin E."/>
            <person name="Kohler A."/>
            <person name="Barry K."/>
            <person name="LaButti K."/>
            <person name="Morin E."/>
            <person name="Salamov A."/>
            <person name="Lipzen A."/>
            <person name="Mereny Z."/>
            <person name="Hegedus B."/>
            <person name="Baldrian P."/>
            <person name="Stursova M."/>
            <person name="Weitz H."/>
            <person name="Taylor A."/>
            <person name="Grigoriev I.V."/>
            <person name="Nagy L.G."/>
            <person name="Martin F."/>
            <person name="Kauserud H."/>
        </authorList>
    </citation>
    <scope>NUCLEOTIDE SEQUENCE</scope>
    <source>
        <strain evidence="2">9284</strain>
    </source>
</reference>
<feature type="compositionally biased region" description="Basic and acidic residues" evidence="1">
    <location>
        <begin position="253"/>
        <end position="262"/>
    </location>
</feature>
<comment type="caution">
    <text evidence="2">The sequence shown here is derived from an EMBL/GenBank/DDBJ whole genome shotgun (WGS) entry which is preliminary data.</text>
</comment>
<proteinExistence type="predicted"/>
<evidence type="ECO:0000313" key="3">
    <source>
        <dbReference type="Proteomes" id="UP001221142"/>
    </source>
</evidence>
<feature type="compositionally biased region" description="Basic and acidic residues" evidence="1">
    <location>
        <begin position="51"/>
        <end position="60"/>
    </location>
</feature>
<keyword evidence="3" id="KW-1185">Reference proteome</keyword>
<dbReference type="EMBL" id="JARKIF010000005">
    <property type="protein sequence ID" value="KAJ7638267.1"/>
    <property type="molecule type" value="Genomic_DNA"/>
</dbReference>
<sequence>MPPHRVGCHCDICQGQHRISASTRWNHRKDDAIAELRARLDQGRSSATRLPSERNMRAPDSRTFAPAIPRNTQAPVTRVDHQSAGTSSSVSPGTRVAPRDEPVPAHSGSTDPHFIGQEVSQRPRFAPNDSSSSDRRSTPQDSQSANIQFIETRLVQLSSIEVAPLHSPLEFQSKPADGAAFDESYLSDYPQCMPNNHYSLNPRVQINGPFLTHEDLAWKIVAQVHMLPGSPAKQRLENRAWEEIIRCARQKGAHWDQQRTQRDGQVVVRSGG</sequence>
<dbReference type="AlphaFoldDB" id="A0AAD7FUI6"/>
<gene>
    <name evidence="2" type="ORF">FB45DRAFT_1023071</name>
</gene>
<dbReference type="Proteomes" id="UP001221142">
    <property type="component" value="Unassembled WGS sequence"/>
</dbReference>
<feature type="region of interest" description="Disordered" evidence="1">
    <location>
        <begin position="43"/>
        <end position="143"/>
    </location>
</feature>
<evidence type="ECO:0000256" key="1">
    <source>
        <dbReference type="SAM" id="MobiDB-lite"/>
    </source>
</evidence>
<feature type="region of interest" description="Disordered" evidence="1">
    <location>
        <begin position="252"/>
        <end position="272"/>
    </location>
</feature>
<organism evidence="2 3">
    <name type="scientific">Roridomyces roridus</name>
    <dbReference type="NCBI Taxonomy" id="1738132"/>
    <lineage>
        <taxon>Eukaryota</taxon>
        <taxon>Fungi</taxon>
        <taxon>Dikarya</taxon>
        <taxon>Basidiomycota</taxon>
        <taxon>Agaricomycotina</taxon>
        <taxon>Agaricomycetes</taxon>
        <taxon>Agaricomycetidae</taxon>
        <taxon>Agaricales</taxon>
        <taxon>Marasmiineae</taxon>
        <taxon>Mycenaceae</taxon>
        <taxon>Roridomyces</taxon>
    </lineage>
</organism>
<feature type="compositionally biased region" description="Polar residues" evidence="1">
    <location>
        <begin position="83"/>
        <end position="92"/>
    </location>
</feature>